<evidence type="ECO:0008006" key="3">
    <source>
        <dbReference type="Google" id="ProtNLM"/>
    </source>
</evidence>
<dbReference type="eggNOG" id="COG4104">
    <property type="taxonomic scope" value="Bacteria"/>
</dbReference>
<dbReference type="EMBL" id="BBPI01000069">
    <property type="protein sequence ID" value="GAM01768.1"/>
    <property type="molecule type" value="Genomic_DNA"/>
</dbReference>
<dbReference type="OrthoDB" id="7560402at2"/>
<dbReference type="SUPFAM" id="SSF53474">
    <property type="entry name" value="alpha/beta-Hydrolases"/>
    <property type="match status" value="1"/>
</dbReference>
<organism evidence="1 2">
    <name type="scientific">Sphingomonas parapaucimobilis NBRC 15100</name>
    <dbReference type="NCBI Taxonomy" id="1219049"/>
    <lineage>
        <taxon>Bacteria</taxon>
        <taxon>Pseudomonadati</taxon>
        <taxon>Pseudomonadota</taxon>
        <taxon>Alphaproteobacteria</taxon>
        <taxon>Sphingomonadales</taxon>
        <taxon>Sphingomonadaceae</taxon>
        <taxon>Sphingomonas</taxon>
    </lineage>
</organism>
<keyword evidence="2" id="KW-1185">Reference proteome</keyword>
<dbReference type="Pfam" id="PF26363">
    <property type="entry name" value="Phospholipase-like"/>
    <property type="match status" value="1"/>
</dbReference>
<dbReference type="RefSeq" id="WP_157013708.1">
    <property type="nucleotide sequence ID" value="NZ_BBPI01000069.1"/>
</dbReference>
<accession>A0A0A1W8W3</accession>
<reference evidence="1 2" key="1">
    <citation type="submission" date="2014-11" db="EMBL/GenBank/DDBJ databases">
        <title>Whole genome shotgun sequence of Sphingomonas parapaucimobilis NBRC 15100.</title>
        <authorList>
            <person name="Katano-Makiyama Y."/>
            <person name="Hosoyama A."/>
            <person name="Hashimoto M."/>
            <person name="Hosoyama Y."/>
            <person name="Noguchi M."/>
            <person name="Numata M."/>
            <person name="Tsuchikane K."/>
            <person name="Hirakata S."/>
            <person name="Uohara A."/>
            <person name="Shimodaira J."/>
            <person name="Ohji S."/>
            <person name="Ichikawa N."/>
            <person name="Kimura A."/>
            <person name="Yamazoe A."/>
            <person name="Fujita N."/>
        </authorList>
    </citation>
    <scope>NUCLEOTIDE SEQUENCE [LARGE SCALE GENOMIC DNA]</scope>
    <source>
        <strain evidence="1 2">NBRC 15100</strain>
    </source>
</reference>
<evidence type="ECO:0000313" key="2">
    <source>
        <dbReference type="Proteomes" id="UP000032305"/>
    </source>
</evidence>
<proteinExistence type="predicted"/>
<name>A0A0A1W8W3_9SPHN</name>
<comment type="caution">
    <text evidence="1">The sequence shown here is derived from an EMBL/GenBank/DDBJ whole genome shotgun (WGS) entry which is preliminary data.</text>
</comment>
<evidence type="ECO:0000313" key="1">
    <source>
        <dbReference type="EMBL" id="GAM01768.1"/>
    </source>
</evidence>
<dbReference type="AlphaFoldDB" id="A0A0A1W8W3"/>
<dbReference type="Proteomes" id="UP000032305">
    <property type="component" value="Unassembled WGS sequence"/>
</dbReference>
<sequence length="246" mass="26590">MDKVVKAPWARGLNVNVTVENLRKLRLKPDMPEHPVNPETKQPTESRAAMFINNTTNTPLKAYQGTTGWKDVKMDIGQGLGNRTFYCDPAQMIATNVAEAPDGKGARLTGHSLGGGMASAGSRVSGLPATTFNPAGLHAKTVPHPVAANIDEVYVKGEPLHGLNTMPVAPDAAATRTWPLDPPSLRSAASDPRWKVRAGWRPLRSIHAGGNIAVIDVLLHMTDNVDASLSQRRRQINRSLQKNGYE</sequence>
<gene>
    <name evidence="1" type="ORF">SP5_069_00120</name>
</gene>
<dbReference type="InterPro" id="IPR029058">
    <property type="entry name" value="AB_hydrolase_fold"/>
</dbReference>
<protein>
    <recommendedName>
        <fullName evidence="3">Fungal lipase-like domain-containing protein</fullName>
    </recommendedName>
</protein>